<dbReference type="InterPro" id="IPR001539">
    <property type="entry name" value="Peptidase_U32"/>
</dbReference>
<gene>
    <name evidence="4" type="ORF">A3A02_00390</name>
</gene>
<dbReference type="GO" id="GO:0008233">
    <property type="term" value="F:peptidase activity"/>
    <property type="evidence" value="ECO:0007669"/>
    <property type="project" value="UniProtKB-KW"/>
</dbReference>
<evidence type="ECO:0000313" key="5">
    <source>
        <dbReference type="Proteomes" id="UP000177376"/>
    </source>
</evidence>
<dbReference type="PROSITE" id="PS01276">
    <property type="entry name" value="PEPTIDASE_U32"/>
    <property type="match status" value="1"/>
</dbReference>
<dbReference type="Pfam" id="PF01136">
    <property type="entry name" value="Peptidase_U32"/>
    <property type="match status" value="1"/>
</dbReference>
<comment type="caution">
    <text evidence="4">The sequence shown here is derived from an EMBL/GenBank/DDBJ whole genome shotgun (WGS) entry which is preliminary data.</text>
</comment>
<name>A0A1G1YHY5_9BACT</name>
<sequence>MTKSIEIMAPAGSYESLMAAINAGTHSVYLGVEQLNMRARAANNFTMQDLTKIIKICRKNNVKACLALNTVMYDHDLRLMRRICDTAKKSGLTAVILSDIAALQYARSIGLEVHMSTQTNITNIEAVKFYAQFADVMVLARELTLKQIAVICNKIKKENIIGPSGNLVKIEIFVHGALCVAISGKCYMSLAVYNASANRGACLQNCRRSYIIKDEETGDELKIDNKYIMSPKDLCTIGFIDKLIEAGVSVFKIEGRGRSPEYVDVTVNCYREAAESYFAGSYTQEKIDSWTKRLETVFNRGFWHGGYYLGKKLGEWSGSYGSQSTIEKIYVGRVRNYFQKAKVGYIKLETGGISTDQEILITGPTTGVIQQKVRSMFLNNKKITEARKGDNITLHIKEKIRPNDKIYVLNNITKK</sequence>
<dbReference type="Proteomes" id="UP000177376">
    <property type="component" value="Unassembled WGS sequence"/>
</dbReference>
<dbReference type="SUPFAM" id="SSF50447">
    <property type="entry name" value="Translation proteins"/>
    <property type="match status" value="1"/>
</dbReference>
<evidence type="ECO:0000313" key="4">
    <source>
        <dbReference type="EMBL" id="OGY51881.1"/>
    </source>
</evidence>
<evidence type="ECO:0000256" key="2">
    <source>
        <dbReference type="ARBA" id="ARBA00022801"/>
    </source>
</evidence>
<dbReference type="AlphaFoldDB" id="A0A1G1YHY5"/>
<evidence type="ECO:0000256" key="1">
    <source>
        <dbReference type="ARBA" id="ARBA00022670"/>
    </source>
</evidence>
<dbReference type="InterPro" id="IPR051454">
    <property type="entry name" value="RNA/ubiquinone_mod_enzymes"/>
</dbReference>
<dbReference type="EMBL" id="MHIM01000029">
    <property type="protein sequence ID" value="OGY51881.1"/>
    <property type="molecule type" value="Genomic_DNA"/>
</dbReference>
<dbReference type="PANTHER" id="PTHR30217:SF6">
    <property type="entry name" value="TRNA HYDROXYLATION PROTEIN P"/>
    <property type="match status" value="1"/>
</dbReference>
<accession>A0A1G1YHY5</accession>
<evidence type="ECO:0000256" key="3">
    <source>
        <dbReference type="ARBA" id="ARBA00038374"/>
    </source>
</evidence>
<protein>
    <submittedName>
        <fullName evidence="4">Collagenase</fullName>
    </submittedName>
</protein>
<organism evidence="4 5">
    <name type="scientific">Candidatus Buchananbacteria bacterium RIFCSPLOWO2_01_FULL_39_33</name>
    <dbReference type="NCBI Taxonomy" id="1797543"/>
    <lineage>
        <taxon>Bacteria</taxon>
        <taxon>Candidatus Buchananiibacteriota</taxon>
    </lineage>
</organism>
<dbReference type="GO" id="GO:0006508">
    <property type="term" value="P:proteolysis"/>
    <property type="evidence" value="ECO:0007669"/>
    <property type="project" value="UniProtKB-KW"/>
</dbReference>
<keyword evidence="2" id="KW-0378">Hydrolase</keyword>
<dbReference type="PANTHER" id="PTHR30217">
    <property type="entry name" value="PEPTIDASE U32 FAMILY"/>
    <property type="match status" value="1"/>
</dbReference>
<comment type="similarity">
    <text evidence="3">Belongs to the peptidase U32 family.</text>
</comment>
<proteinExistence type="inferred from homology"/>
<dbReference type="InterPro" id="IPR009000">
    <property type="entry name" value="Transl_B-barrel_sf"/>
</dbReference>
<keyword evidence="1" id="KW-0645">Protease</keyword>
<reference evidence="4 5" key="1">
    <citation type="journal article" date="2016" name="Nat. Commun.">
        <title>Thousands of microbial genomes shed light on interconnected biogeochemical processes in an aquifer system.</title>
        <authorList>
            <person name="Anantharaman K."/>
            <person name="Brown C.T."/>
            <person name="Hug L.A."/>
            <person name="Sharon I."/>
            <person name="Castelle C.J."/>
            <person name="Probst A.J."/>
            <person name="Thomas B.C."/>
            <person name="Singh A."/>
            <person name="Wilkins M.J."/>
            <person name="Karaoz U."/>
            <person name="Brodie E.L."/>
            <person name="Williams K.H."/>
            <person name="Hubbard S.S."/>
            <person name="Banfield J.F."/>
        </authorList>
    </citation>
    <scope>NUCLEOTIDE SEQUENCE [LARGE SCALE GENOMIC DNA]</scope>
</reference>